<reference evidence="1" key="1">
    <citation type="submission" date="2018-01" db="EMBL/GenBank/DDBJ databases">
        <title>An insight into the sialome of Amazonian anophelines.</title>
        <authorList>
            <person name="Ribeiro J.M."/>
            <person name="Scarpassa V."/>
            <person name="Calvo E."/>
        </authorList>
    </citation>
    <scope>NUCLEOTIDE SEQUENCE</scope>
</reference>
<protein>
    <submittedName>
        <fullName evidence="1">Putative secreted protein</fullName>
    </submittedName>
</protein>
<evidence type="ECO:0000313" key="1">
    <source>
        <dbReference type="EMBL" id="MBW73489.1"/>
    </source>
</evidence>
<sequence length="121" mass="13881">MIGRCAVPFQYSGLLSVVPVVWLLCKSWAMIVLQVWDSADFGFIVYSDVYPCVHPVFCKRKMVERRVVWCDHRVAEFSKNPNSIYSRGSCECFNVSWKCCGFVCFAQTIKSSYMPPVPYQG</sequence>
<organism evidence="1">
    <name type="scientific">Anopheles darlingi</name>
    <name type="common">Mosquito</name>
    <dbReference type="NCBI Taxonomy" id="43151"/>
    <lineage>
        <taxon>Eukaryota</taxon>
        <taxon>Metazoa</taxon>
        <taxon>Ecdysozoa</taxon>
        <taxon>Arthropoda</taxon>
        <taxon>Hexapoda</taxon>
        <taxon>Insecta</taxon>
        <taxon>Pterygota</taxon>
        <taxon>Neoptera</taxon>
        <taxon>Endopterygota</taxon>
        <taxon>Diptera</taxon>
        <taxon>Nematocera</taxon>
        <taxon>Culicoidea</taxon>
        <taxon>Culicidae</taxon>
        <taxon>Anophelinae</taxon>
        <taxon>Anopheles</taxon>
    </lineage>
</organism>
<proteinExistence type="predicted"/>
<accession>A0A2M4D7H1</accession>
<dbReference type="EMBL" id="GGFL01009311">
    <property type="protein sequence ID" value="MBW73489.1"/>
    <property type="molecule type" value="Transcribed_RNA"/>
</dbReference>
<name>A0A2M4D7H1_ANODA</name>
<dbReference type="AlphaFoldDB" id="A0A2M4D7H1"/>